<evidence type="ECO:0000256" key="1">
    <source>
        <dbReference type="SAM" id="MobiDB-lite"/>
    </source>
</evidence>
<dbReference type="RefSeq" id="WP_242166514.1">
    <property type="nucleotide sequence ID" value="NZ_JAJMLW010000004.1"/>
</dbReference>
<evidence type="ECO:0000313" key="4">
    <source>
        <dbReference type="Proteomes" id="UP001430755"/>
    </source>
</evidence>
<keyword evidence="4" id="KW-1185">Reference proteome</keyword>
<dbReference type="SMART" id="SM00507">
    <property type="entry name" value="HNHc"/>
    <property type="match status" value="1"/>
</dbReference>
<dbReference type="InterPro" id="IPR003615">
    <property type="entry name" value="HNH_nuc"/>
</dbReference>
<reference evidence="3" key="1">
    <citation type="submission" date="2021-11" db="EMBL/GenBank/DDBJ databases">
        <title>A Novel Adlercreutzia Species, isolated from a Allomyrina dichotoma larva feces.</title>
        <authorList>
            <person name="Suh M.K."/>
        </authorList>
    </citation>
    <scope>NUCLEOTIDE SEQUENCE</scope>
    <source>
        <strain evidence="3">JBNU-10</strain>
    </source>
</reference>
<proteinExistence type="predicted"/>
<dbReference type="Gene3D" id="1.10.30.50">
    <property type="match status" value="1"/>
</dbReference>
<organism evidence="3 4">
    <name type="scientific">Adlercreutzia faecimuris</name>
    <dbReference type="NCBI Taxonomy" id="2897341"/>
    <lineage>
        <taxon>Bacteria</taxon>
        <taxon>Bacillati</taxon>
        <taxon>Actinomycetota</taxon>
        <taxon>Coriobacteriia</taxon>
        <taxon>Eggerthellales</taxon>
        <taxon>Eggerthellaceae</taxon>
        <taxon>Adlercreutzia</taxon>
    </lineage>
</organism>
<comment type="caution">
    <text evidence="3">The sequence shown here is derived from an EMBL/GenBank/DDBJ whole genome shotgun (WGS) entry which is preliminary data.</text>
</comment>
<protein>
    <submittedName>
        <fullName evidence="3">HNH endonuclease</fullName>
    </submittedName>
</protein>
<dbReference type="GO" id="GO:0004519">
    <property type="term" value="F:endonuclease activity"/>
    <property type="evidence" value="ECO:0007669"/>
    <property type="project" value="UniProtKB-KW"/>
</dbReference>
<accession>A0ABS9WJ84</accession>
<evidence type="ECO:0000313" key="3">
    <source>
        <dbReference type="EMBL" id="MCI2242939.1"/>
    </source>
</evidence>
<sequence length="110" mass="13014">MDAMPMERHRYPKDWKQIAAQVKEEAGWKCEECGKQCRRPGEPLDTHRRTLTVHHIDHTPENCERSNLVALCAPCHLRADKEHHAQTRKRRREEYRRHMAEHANAADRAS</sequence>
<dbReference type="CDD" id="cd00085">
    <property type="entry name" value="HNHc"/>
    <property type="match status" value="1"/>
</dbReference>
<dbReference type="EMBL" id="JAJMLW010000004">
    <property type="protein sequence ID" value="MCI2242939.1"/>
    <property type="molecule type" value="Genomic_DNA"/>
</dbReference>
<gene>
    <name evidence="3" type="ORF">LPT13_11340</name>
</gene>
<feature type="compositionally biased region" description="Basic and acidic residues" evidence="1">
    <location>
        <begin position="92"/>
        <end position="110"/>
    </location>
</feature>
<feature type="region of interest" description="Disordered" evidence="1">
    <location>
        <begin position="80"/>
        <end position="110"/>
    </location>
</feature>
<feature type="domain" description="HNH nuclease" evidence="2">
    <location>
        <begin position="17"/>
        <end position="77"/>
    </location>
</feature>
<evidence type="ECO:0000259" key="2">
    <source>
        <dbReference type="SMART" id="SM00507"/>
    </source>
</evidence>
<name>A0ABS9WJ84_9ACTN</name>
<keyword evidence="3" id="KW-0255">Endonuclease</keyword>
<keyword evidence="3" id="KW-0378">Hydrolase</keyword>
<keyword evidence="3" id="KW-0540">Nuclease</keyword>
<dbReference type="Proteomes" id="UP001430755">
    <property type="component" value="Unassembled WGS sequence"/>
</dbReference>